<sequence length="365" mass="39016">MTGDVLHTIGTAVLVPGVVALWGALLVRAAAAVRGSAPRRRMFLAVAGLAASITIYVEPVRSLVHHALHLGTRCGVVMNVWGVLSSALILDFVLAATSRRRPVLVYSAAATVGVALLALNTGTCVTSADGSRFALFWCLLCLTHVLGTGPSALLCARYARRATNLPLRAGLSVLVTGFVSSTVFWALVVPGFLITRAPWLPSAFPLNIGVTAWVMALGIALPQLLRLHHAAGDRRTLRRLEPLWRRLTTAVPQVRLPEHGRWTSDLRLYRRVIEIRDAVVVLRDYAGPDIVEAAHVHARDDAVATACWLPFAEAAQARGAAPHPAPAPSDEPDDWAGEVGFALRLAEHQNSSAVRHFTGGSARSG</sequence>
<dbReference type="NCBIfam" id="NF042915">
    <property type="entry name" value="MAB_1171c_fam"/>
    <property type="match status" value="1"/>
</dbReference>
<dbReference type="Pfam" id="PF20182">
    <property type="entry name" value="DUF6545"/>
    <property type="match status" value="1"/>
</dbReference>
<feature type="transmembrane region" description="Helical" evidence="1">
    <location>
        <begin position="206"/>
        <end position="225"/>
    </location>
</feature>
<feature type="transmembrane region" description="Helical" evidence="1">
    <location>
        <begin position="134"/>
        <end position="159"/>
    </location>
</feature>
<feature type="transmembrane region" description="Helical" evidence="1">
    <location>
        <begin position="171"/>
        <end position="194"/>
    </location>
</feature>
<name>A0A853B7L8_9PSEU</name>
<protein>
    <recommendedName>
        <fullName evidence="2">DUF6545 domain-containing protein</fullName>
    </recommendedName>
</protein>
<dbReference type="AlphaFoldDB" id="A0A853B7L8"/>
<evidence type="ECO:0000313" key="3">
    <source>
        <dbReference type="EMBL" id="NYI90990.1"/>
    </source>
</evidence>
<reference evidence="3 4" key="1">
    <citation type="submission" date="2020-07" db="EMBL/GenBank/DDBJ databases">
        <title>Sequencing the genomes of 1000 actinobacteria strains.</title>
        <authorList>
            <person name="Klenk H.-P."/>
        </authorList>
    </citation>
    <scope>NUCLEOTIDE SEQUENCE [LARGE SCALE GENOMIC DNA]</scope>
    <source>
        <strain evidence="3 4">DSM 104006</strain>
    </source>
</reference>
<dbReference type="RefSeq" id="WP_179774935.1">
    <property type="nucleotide sequence ID" value="NZ_JACCFK010000001.1"/>
</dbReference>
<keyword evidence="4" id="KW-1185">Reference proteome</keyword>
<feature type="transmembrane region" description="Helical" evidence="1">
    <location>
        <begin position="43"/>
        <end position="64"/>
    </location>
</feature>
<dbReference type="InterPro" id="IPR050039">
    <property type="entry name" value="MAB_1171c-like"/>
</dbReference>
<comment type="caution">
    <text evidence="3">The sequence shown here is derived from an EMBL/GenBank/DDBJ whole genome shotgun (WGS) entry which is preliminary data.</text>
</comment>
<accession>A0A853B7L8</accession>
<feature type="transmembrane region" description="Helical" evidence="1">
    <location>
        <begin position="76"/>
        <end position="96"/>
    </location>
</feature>
<dbReference type="Proteomes" id="UP000549616">
    <property type="component" value="Unassembled WGS sequence"/>
</dbReference>
<keyword evidence="1" id="KW-0812">Transmembrane</keyword>
<evidence type="ECO:0000259" key="2">
    <source>
        <dbReference type="Pfam" id="PF20182"/>
    </source>
</evidence>
<evidence type="ECO:0000256" key="1">
    <source>
        <dbReference type="SAM" id="Phobius"/>
    </source>
</evidence>
<proteinExistence type="predicted"/>
<organism evidence="3 4">
    <name type="scientific">Amycolatopsis endophytica</name>
    <dbReference type="NCBI Taxonomy" id="860233"/>
    <lineage>
        <taxon>Bacteria</taxon>
        <taxon>Bacillati</taxon>
        <taxon>Actinomycetota</taxon>
        <taxon>Actinomycetes</taxon>
        <taxon>Pseudonocardiales</taxon>
        <taxon>Pseudonocardiaceae</taxon>
        <taxon>Amycolatopsis</taxon>
    </lineage>
</organism>
<keyword evidence="1" id="KW-0472">Membrane</keyword>
<evidence type="ECO:0000313" key="4">
    <source>
        <dbReference type="Proteomes" id="UP000549616"/>
    </source>
</evidence>
<feature type="transmembrane region" description="Helical" evidence="1">
    <location>
        <begin position="6"/>
        <end position="31"/>
    </location>
</feature>
<feature type="transmembrane region" description="Helical" evidence="1">
    <location>
        <begin position="103"/>
        <end position="122"/>
    </location>
</feature>
<gene>
    <name evidence="3" type="ORF">HNR02_004313</name>
</gene>
<dbReference type="EMBL" id="JACCFK010000001">
    <property type="protein sequence ID" value="NYI90990.1"/>
    <property type="molecule type" value="Genomic_DNA"/>
</dbReference>
<keyword evidence="1" id="KW-1133">Transmembrane helix</keyword>
<feature type="domain" description="DUF6545" evidence="2">
    <location>
        <begin position="232"/>
        <end position="347"/>
    </location>
</feature>
<dbReference type="InterPro" id="IPR046675">
    <property type="entry name" value="DUF6545"/>
</dbReference>